<name>A0A834U0H3_9FABA</name>
<evidence type="ECO:0000313" key="2">
    <source>
        <dbReference type="EMBL" id="KAF7830997.1"/>
    </source>
</evidence>
<evidence type="ECO:0000313" key="3">
    <source>
        <dbReference type="Proteomes" id="UP000634136"/>
    </source>
</evidence>
<dbReference type="EMBL" id="JAAIUW010000005">
    <property type="protein sequence ID" value="KAF7830997.1"/>
    <property type="molecule type" value="Genomic_DNA"/>
</dbReference>
<dbReference type="Proteomes" id="UP000634136">
    <property type="component" value="Unassembled WGS sequence"/>
</dbReference>
<keyword evidence="3" id="KW-1185">Reference proteome</keyword>
<protein>
    <submittedName>
        <fullName evidence="2">Uncharacterized protein</fullName>
    </submittedName>
</protein>
<accession>A0A834U0H3</accession>
<proteinExistence type="predicted"/>
<organism evidence="2 3">
    <name type="scientific">Senna tora</name>
    <dbReference type="NCBI Taxonomy" id="362788"/>
    <lineage>
        <taxon>Eukaryota</taxon>
        <taxon>Viridiplantae</taxon>
        <taxon>Streptophyta</taxon>
        <taxon>Embryophyta</taxon>
        <taxon>Tracheophyta</taxon>
        <taxon>Spermatophyta</taxon>
        <taxon>Magnoliopsida</taxon>
        <taxon>eudicotyledons</taxon>
        <taxon>Gunneridae</taxon>
        <taxon>Pentapetalae</taxon>
        <taxon>rosids</taxon>
        <taxon>fabids</taxon>
        <taxon>Fabales</taxon>
        <taxon>Fabaceae</taxon>
        <taxon>Caesalpinioideae</taxon>
        <taxon>Cassia clade</taxon>
        <taxon>Senna</taxon>
    </lineage>
</organism>
<sequence length="25" mass="2921">MKKEEVEDGREAQSSNRSREPQENS</sequence>
<feature type="region of interest" description="Disordered" evidence="1">
    <location>
        <begin position="1"/>
        <end position="25"/>
    </location>
</feature>
<dbReference type="AlphaFoldDB" id="A0A834U0H3"/>
<evidence type="ECO:0000256" key="1">
    <source>
        <dbReference type="SAM" id="MobiDB-lite"/>
    </source>
</evidence>
<comment type="caution">
    <text evidence="2">The sequence shown here is derived from an EMBL/GenBank/DDBJ whole genome shotgun (WGS) entry which is preliminary data.</text>
</comment>
<reference evidence="2" key="1">
    <citation type="submission" date="2020-09" db="EMBL/GenBank/DDBJ databases">
        <title>Genome-Enabled Discovery of Anthraquinone Biosynthesis in Senna tora.</title>
        <authorList>
            <person name="Kang S.-H."/>
            <person name="Pandey R.P."/>
            <person name="Lee C.-M."/>
            <person name="Sim J.-S."/>
            <person name="Jeong J.-T."/>
            <person name="Choi B.-S."/>
            <person name="Jung M."/>
            <person name="Ginzburg D."/>
            <person name="Zhao K."/>
            <person name="Won S.Y."/>
            <person name="Oh T.-J."/>
            <person name="Yu Y."/>
            <person name="Kim N.-H."/>
            <person name="Lee O.R."/>
            <person name="Lee T.-H."/>
            <person name="Bashyal P."/>
            <person name="Kim T.-S."/>
            <person name="Lee W.-H."/>
            <person name="Kawkins C."/>
            <person name="Kim C.-K."/>
            <person name="Kim J.S."/>
            <person name="Ahn B.O."/>
            <person name="Rhee S.Y."/>
            <person name="Sohng J.K."/>
        </authorList>
    </citation>
    <scope>NUCLEOTIDE SEQUENCE</scope>
    <source>
        <tissue evidence="2">Leaf</tissue>
    </source>
</reference>
<gene>
    <name evidence="2" type="ORF">G2W53_013330</name>
</gene>